<keyword evidence="2" id="KW-0472">Membrane</keyword>
<organism evidence="6">
    <name type="scientific">Volvox carteri f. nagariensis</name>
    <dbReference type="NCBI Taxonomy" id="3068"/>
    <lineage>
        <taxon>Eukaryota</taxon>
        <taxon>Viridiplantae</taxon>
        <taxon>Chlorophyta</taxon>
        <taxon>core chlorophytes</taxon>
        <taxon>Chlorophyceae</taxon>
        <taxon>CS clade</taxon>
        <taxon>Chlamydomonadales</taxon>
        <taxon>Volvocaceae</taxon>
        <taxon>Volvox</taxon>
    </lineage>
</organism>
<dbReference type="Pfam" id="PF07714">
    <property type="entry name" value="PK_Tyr_Ser-Thr"/>
    <property type="match status" value="1"/>
</dbReference>
<dbReference type="SUPFAM" id="SSF56112">
    <property type="entry name" value="Protein kinase-like (PK-like)"/>
    <property type="match status" value="1"/>
</dbReference>
<dbReference type="GeneID" id="9625431"/>
<dbReference type="InParanoid" id="D8THX0"/>
<dbReference type="PANTHER" id="PTHR44329">
    <property type="entry name" value="SERINE/THREONINE-PROTEIN KINASE TNNI3K-RELATED"/>
    <property type="match status" value="1"/>
</dbReference>
<keyword evidence="2" id="KW-1133">Transmembrane helix</keyword>
<feature type="chain" id="PRO_5003123596" description="Protein kinase domain-containing protein" evidence="3">
    <location>
        <begin position="21"/>
        <end position="919"/>
    </location>
</feature>
<evidence type="ECO:0000256" key="2">
    <source>
        <dbReference type="SAM" id="Phobius"/>
    </source>
</evidence>
<evidence type="ECO:0000256" key="3">
    <source>
        <dbReference type="SAM" id="SignalP"/>
    </source>
</evidence>
<feature type="transmembrane region" description="Helical" evidence="2">
    <location>
        <begin position="388"/>
        <end position="412"/>
    </location>
</feature>
<dbReference type="AlphaFoldDB" id="D8THX0"/>
<keyword evidence="2" id="KW-0812">Transmembrane</keyword>
<dbReference type="GO" id="GO:0004674">
    <property type="term" value="F:protein serine/threonine kinase activity"/>
    <property type="evidence" value="ECO:0007669"/>
    <property type="project" value="TreeGrafter"/>
</dbReference>
<feature type="compositionally biased region" description="Basic residues" evidence="1">
    <location>
        <begin position="519"/>
        <end position="528"/>
    </location>
</feature>
<dbReference type="RefSeq" id="XP_002945794.1">
    <property type="nucleotide sequence ID" value="XM_002945748.1"/>
</dbReference>
<evidence type="ECO:0000259" key="4">
    <source>
        <dbReference type="PROSITE" id="PS50011"/>
    </source>
</evidence>
<dbReference type="OrthoDB" id="635774at2759"/>
<sequence length="919" mass="97323">MLWALALAITAAWCCSSAYAAGPCSVTSPRTFYQALQNPQCKLLRIEGTSLILTPASWAASAAASSLPPFPLSPSRSPSSLSSSSPQPQPLLISRNVTLESSSSATWSDGSSSSSSAVRAIFDCGYLKHHITAAAGVTFRIHGLTLENCRQPSALLAVGLDLLELGPGSQLLLEDVTYKCVLCPPLGELVQFAVATPRPAAAEQKQQAVWPVRDACLPGTANVAEAELQQEQAGGCTGQAVRFDDFAQLATGPGPNGVRKLSGGMVRYLNVTQLCANQVNASCTAVRSLAECAQTAVANLKLSEWDNADLQVEVSEPPPLARAPSNVALVSDASAEEEQQQQQLAGVDAAAAGGGGDGGGNKVAGEVGKVAAMEVVYFSASDAKTRRLLAIVVPSVVGVLGVLLLVAGLLVWTRRRQKFAPCPIGIKEAYEGTRIYFWVVFVGLSQGSDIGVPHANLDLDLGLDLDLNQFTHFNHLGVLHNHHHHHHHHLHGGDGGGMAAVVLSGIGGGLAGKGEVGAKHHHHHRHVQHQQQQQLGDCVSGEEGVSDEVWIGGGHRYPLSWDGPDGRVRASTSLTPAAAAAANSPRAQPAASSLGGEGAPAPGPTQQQHQLQYHFELTQLPDPPSPVLGRSPLGSALLGQYGQVPVAVKVFHRDCLGGSYEELKALHGDLEGLAGLCGVGAGVSCGGAGGSGSGGGGRHPPQVVSVLGVGEAPGGEEVFVLEELMSTNLSRLLQERQGHGGLPLERALSIALDVALGLSYLHPTILHRNLKPESVLLDSSFNAKVADYGLGRLLDFGPRERRELETRRARYLVGEGRQQRRKQICTGMGLCFGVLLWEMLARETPWRHMDADQIAVAVAVQNRRPEIPVNDRFPPKVRKLILQCWEQEPRKRPSASEVAKRLSQLVHQHRGRSRVVVYI</sequence>
<reference evidence="5 6" key="1">
    <citation type="journal article" date="2010" name="Science">
        <title>Genomic analysis of organismal complexity in the multicellular green alga Volvox carteri.</title>
        <authorList>
            <person name="Prochnik S.E."/>
            <person name="Umen J."/>
            <person name="Nedelcu A.M."/>
            <person name="Hallmann A."/>
            <person name="Miller S.M."/>
            <person name="Nishii I."/>
            <person name="Ferris P."/>
            <person name="Kuo A."/>
            <person name="Mitros T."/>
            <person name="Fritz-Laylin L.K."/>
            <person name="Hellsten U."/>
            <person name="Chapman J."/>
            <person name="Simakov O."/>
            <person name="Rensing S.A."/>
            <person name="Terry A."/>
            <person name="Pangilinan J."/>
            <person name="Kapitonov V."/>
            <person name="Jurka J."/>
            <person name="Salamov A."/>
            <person name="Shapiro H."/>
            <person name="Schmutz J."/>
            <person name="Grimwood J."/>
            <person name="Lindquist E."/>
            <person name="Lucas S."/>
            <person name="Grigoriev I.V."/>
            <person name="Schmitt R."/>
            <person name="Kirk D."/>
            <person name="Rokhsar D.S."/>
        </authorList>
    </citation>
    <scope>NUCLEOTIDE SEQUENCE [LARGE SCALE GENOMIC DNA]</scope>
    <source>
        <strain evidence="6">f. Nagariensis / Eve</strain>
    </source>
</reference>
<feature type="compositionally biased region" description="Low complexity" evidence="1">
    <location>
        <begin position="575"/>
        <end position="593"/>
    </location>
</feature>
<dbReference type="PANTHER" id="PTHR44329:SF214">
    <property type="entry name" value="PROTEIN KINASE DOMAIN-CONTAINING PROTEIN"/>
    <property type="match status" value="1"/>
</dbReference>
<accession>D8THX0</accession>
<dbReference type="Gene3D" id="1.10.510.10">
    <property type="entry name" value="Transferase(Phosphotransferase) domain 1"/>
    <property type="match status" value="2"/>
</dbReference>
<dbReference type="KEGG" id="vcn:VOLCADRAFT_86116"/>
<dbReference type="GO" id="GO:0005524">
    <property type="term" value="F:ATP binding"/>
    <property type="evidence" value="ECO:0007669"/>
    <property type="project" value="InterPro"/>
</dbReference>
<dbReference type="Proteomes" id="UP000001058">
    <property type="component" value="Unassembled WGS sequence"/>
</dbReference>
<dbReference type="InterPro" id="IPR011009">
    <property type="entry name" value="Kinase-like_dom_sf"/>
</dbReference>
<dbReference type="eggNOG" id="KOG0192">
    <property type="taxonomic scope" value="Eukaryota"/>
</dbReference>
<name>D8THX0_VOLCA</name>
<proteinExistence type="predicted"/>
<feature type="region of interest" description="Disordered" evidence="1">
    <location>
        <begin position="575"/>
        <end position="608"/>
    </location>
</feature>
<feature type="domain" description="Protein kinase" evidence="4">
    <location>
        <begin position="622"/>
        <end position="906"/>
    </location>
</feature>
<dbReference type="PROSITE" id="PS50011">
    <property type="entry name" value="PROTEIN_KINASE_DOM"/>
    <property type="match status" value="1"/>
</dbReference>
<gene>
    <name evidence="5" type="ORF">VOLCADRAFT_86116</name>
</gene>
<feature type="signal peptide" evidence="3">
    <location>
        <begin position="1"/>
        <end position="20"/>
    </location>
</feature>
<keyword evidence="3" id="KW-0732">Signal</keyword>
<feature type="region of interest" description="Disordered" evidence="1">
    <location>
        <begin position="514"/>
        <end position="541"/>
    </location>
</feature>
<keyword evidence="6" id="KW-1185">Reference proteome</keyword>
<dbReference type="STRING" id="3068.D8THX0"/>
<dbReference type="InterPro" id="IPR001245">
    <property type="entry name" value="Ser-Thr/Tyr_kinase_cat_dom"/>
</dbReference>
<dbReference type="EMBL" id="GL378323">
    <property type="protein sequence ID" value="EFJ52789.1"/>
    <property type="molecule type" value="Genomic_DNA"/>
</dbReference>
<protein>
    <recommendedName>
        <fullName evidence="4">Protein kinase domain-containing protein</fullName>
    </recommendedName>
</protein>
<evidence type="ECO:0000256" key="1">
    <source>
        <dbReference type="SAM" id="MobiDB-lite"/>
    </source>
</evidence>
<evidence type="ECO:0000313" key="5">
    <source>
        <dbReference type="EMBL" id="EFJ52789.1"/>
    </source>
</evidence>
<dbReference type="InterPro" id="IPR000719">
    <property type="entry name" value="Prot_kinase_dom"/>
</dbReference>
<evidence type="ECO:0000313" key="6">
    <source>
        <dbReference type="Proteomes" id="UP000001058"/>
    </source>
</evidence>
<dbReference type="InterPro" id="IPR051681">
    <property type="entry name" value="Ser/Thr_Kinases-Pseudokinases"/>
</dbReference>